<dbReference type="EMBL" id="AJDQ01000006">
    <property type="protein sequence ID" value="EOI57087.1"/>
    <property type="molecule type" value="Genomic_DNA"/>
</dbReference>
<reference evidence="2 4" key="1">
    <citation type="submission" date="2013-02" db="EMBL/GenBank/DDBJ databases">
        <title>The Genome Sequence of Enterococcus gilvus ATCC BAA-350.</title>
        <authorList>
            <consortium name="The Broad Institute Genome Sequencing Platform"/>
            <consortium name="The Broad Institute Genome Sequencing Center for Infectious Disease"/>
            <person name="Earl A.M."/>
            <person name="Gilmore M.S."/>
            <person name="Lebreton F."/>
            <person name="Walker B."/>
            <person name="Young S.K."/>
            <person name="Zeng Q."/>
            <person name="Gargeya S."/>
            <person name="Fitzgerald M."/>
            <person name="Haas B."/>
            <person name="Abouelleil A."/>
            <person name="Alvarado L."/>
            <person name="Arachchi H.M."/>
            <person name="Berlin A.M."/>
            <person name="Chapman S.B."/>
            <person name="Dewar J."/>
            <person name="Goldberg J."/>
            <person name="Griggs A."/>
            <person name="Gujja S."/>
            <person name="Hansen M."/>
            <person name="Howarth C."/>
            <person name="Imamovic A."/>
            <person name="Larimer J."/>
            <person name="McCowan C."/>
            <person name="Murphy C."/>
            <person name="Neiman D."/>
            <person name="Pearson M."/>
            <person name="Priest M."/>
            <person name="Roberts A."/>
            <person name="Saif S."/>
            <person name="Shea T."/>
            <person name="Sisk P."/>
            <person name="Sykes S."/>
            <person name="Wortman J."/>
            <person name="Nusbaum C."/>
            <person name="Birren B."/>
        </authorList>
    </citation>
    <scope>NUCLEOTIDE SEQUENCE [LARGE SCALE GENOMIC DNA]</scope>
    <source>
        <strain evidence="2 4">ATCC BAA-350</strain>
    </source>
</reference>
<dbReference type="GO" id="GO:1901135">
    <property type="term" value="P:carbohydrate derivative metabolic process"/>
    <property type="evidence" value="ECO:0007669"/>
    <property type="project" value="InterPro"/>
</dbReference>
<keyword evidence="5" id="KW-1185">Reference proteome</keyword>
<dbReference type="GO" id="GO:0097367">
    <property type="term" value="F:carbohydrate derivative binding"/>
    <property type="evidence" value="ECO:0007669"/>
    <property type="project" value="InterPro"/>
</dbReference>
<evidence type="ECO:0000313" key="4">
    <source>
        <dbReference type="Proteomes" id="UP000013750"/>
    </source>
</evidence>
<proteinExistence type="predicted"/>
<dbReference type="AlphaFoldDB" id="R2Y435"/>
<dbReference type="PATRIC" id="fig|1158614.3.peg.1311"/>
<sequence>MIRFSLSERTKDTHDSLAIAKEKQTKILAITNYQLSPISQLSEVALQTIIDEFLNGVSLASKISQLYLYDLLVQRYEIGNNINLI</sequence>
<comment type="caution">
    <text evidence="2">The sequence shown here is derived from an EMBL/GenBank/DDBJ whole genome shotgun (WGS) entry which is preliminary data.</text>
</comment>
<dbReference type="eggNOG" id="COG1737">
    <property type="taxonomic scope" value="Bacteria"/>
</dbReference>
<dbReference type="InterPro" id="IPR047640">
    <property type="entry name" value="RpiR-like"/>
</dbReference>
<gene>
    <name evidence="3" type="ORF">I592_02666</name>
    <name evidence="2" type="ORF">UKC_01301</name>
</gene>
<reference evidence="3 5" key="2">
    <citation type="submission" date="2013-03" db="EMBL/GenBank/DDBJ databases">
        <title>The Genome Sequence of Enterococcus gilvus ATCC BAA-350 (PacBio/Illumina hybrid assembly).</title>
        <authorList>
            <consortium name="The Broad Institute Genomics Platform"/>
            <consortium name="The Broad Institute Genome Sequencing Center for Infectious Disease"/>
            <person name="Earl A."/>
            <person name="Russ C."/>
            <person name="Gilmore M."/>
            <person name="Surin D."/>
            <person name="Walker B."/>
            <person name="Young S."/>
            <person name="Zeng Q."/>
            <person name="Gargeya S."/>
            <person name="Fitzgerald M."/>
            <person name="Haas B."/>
            <person name="Abouelleil A."/>
            <person name="Allen A.W."/>
            <person name="Alvarado L."/>
            <person name="Arachchi H.M."/>
            <person name="Berlin A.M."/>
            <person name="Chapman S.B."/>
            <person name="Gainer-Dewar J."/>
            <person name="Goldberg J."/>
            <person name="Griggs A."/>
            <person name="Gujja S."/>
            <person name="Hansen M."/>
            <person name="Howarth C."/>
            <person name="Imamovic A."/>
            <person name="Ireland A."/>
            <person name="Larimer J."/>
            <person name="McCowan C."/>
            <person name="Murphy C."/>
            <person name="Pearson M."/>
            <person name="Poon T.W."/>
            <person name="Priest M."/>
            <person name="Roberts A."/>
            <person name="Saif S."/>
            <person name="Shea T."/>
            <person name="Sisk P."/>
            <person name="Sykes S."/>
            <person name="Wortman J."/>
            <person name="Nusbaum C."/>
            <person name="Birren B."/>
        </authorList>
    </citation>
    <scope>NUCLEOTIDE SEQUENCE [LARGE SCALE GENOMIC DNA]</scope>
    <source>
        <strain evidence="3 5">ATCC BAA-350</strain>
    </source>
</reference>
<dbReference type="PANTHER" id="PTHR30514">
    <property type="entry name" value="GLUCOKINASE"/>
    <property type="match status" value="1"/>
</dbReference>
<dbReference type="EMBL" id="ASWH01000001">
    <property type="protein sequence ID" value="EOW83339.1"/>
    <property type="molecule type" value="Genomic_DNA"/>
</dbReference>
<evidence type="ECO:0000259" key="1">
    <source>
        <dbReference type="PROSITE" id="PS51464"/>
    </source>
</evidence>
<dbReference type="InterPro" id="IPR046348">
    <property type="entry name" value="SIS_dom_sf"/>
</dbReference>
<accession>R2Y435</accession>
<dbReference type="Pfam" id="PF01380">
    <property type="entry name" value="SIS"/>
    <property type="match status" value="1"/>
</dbReference>
<dbReference type="InterPro" id="IPR001347">
    <property type="entry name" value="SIS_dom"/>
</dbReference>
<dbReference type="PANTHER" id="PTHR30514:SF21">
    <property type="entry name" value="RPIR-FAMILY TRANSCRIPTIONAL REGULATOR"/>
    <property type="match status" value="1"/>
</dbReference>
<dbReference type="Proteomes" id="UP000013750">
    <property type="component" value="Unassembled WGS sequence"/>
</dbReference>
<dbReference type="GO" id="GO:0003677">
    <property type="term" value="F:DNA binding"/>
    <property type="evidence" value="ECO:0007669"/>
    <property type="project" value="InterPro"/>
</dbReference>
<name>R2Y435_9ENTE</name>
<evidence type="ECO:0000313" key="2">
    <source>
        <dbReference type="EMBL" id="EOI57087.1"/>
    </source>
</evidence>
<protein>
    <recommendedName>
        <fullName evidence="1">SIS domain-containing protein</fullName>
    </recommendedName>
</protein>
<evidence type="ECO:0000313" key="5">
    <source>
        <dbReference type="Proteomes" id="UP000014160"/>
    </source>
</evidence>
<dbReference type="Proteomes" id="UP000014160">
    <property type="component" value="Unassembled WGS sequence"/>
</dbReference>
<dbReference type="PROSITE" id="PS51464">
    <property type="entry name" value="SIS"/>
    <property type="match status" value="1"/>
</dbReference>
<dbReference type="GO" id="GO:0003700">
    <property type="term" value="F:DNA-binding transcription factor activity"/>
    <property type="evidence" value="ECO:0007669"/>
    <property type="project" value="InterPro"/>
</dbReference>
<feature type="domain" description="SIS" evidence="1">
    <location>
        <begin position="1"/>
        <end position="82"/>
    </location>
</feature>
<organism evidence="2 4">
    <name type="scientific">Enterococcus gilvus ATCC BAA-350</name>
    <dbReference type="NCBI Taxonomy" id="1158614"/>
    <lineage>
        <taxon>Bacteria</taxon>
        <taxon>Bacillati</taxon>
        <taxon>Bacillota</taxon>
        <taxon>Bacilli</taxon>
        <taxon>Lactobacillales</taxon>
        <taxon>Enterococcaceae</taxon>
        <taxon>Enterococcus</taxon>
    </lineage>
</organism>
<dbReference type="HOGENOM" id="CLU_2507540_0_0_9"/>
<dbReference type="SUPFAM" id="SSF53697">
    <property type="entry name" value="SIS domain"/>
    <property type="match status" value="1"/>
</dbReference>
<dbReference type="Gene3D" id="3.40.50.10490">
    <property type="entry name" value="Glucose-6-phosphate isomerase like protein, domain 1"/>
    <property type="match status" value="1"/>
</dbReference>
<evidence type="ECO:0000313" key="3">
    <source>
        <dbReference type="EMBL" id="EOW83339.1"/>
    </source>
</evidence>